<keyword evidence="4 7" id="KW-0812">Transmembrane</keyword>
<feature type="transmembrane region" description="Helical" evidence="7">
    <location>
        <begin position="117"/>
        <end position="138"/>
    </location>
</feature>
<name>A0A1F4NQE7_UNCK3</name>
<dbReference type="AlphaFoldDB" id="A0A1F4NQE7"/>
<sequence length="466" mass="53376">MTEQNSHHQANAIYYQVLLLLGDILLLYLALWGALALRYPSAIDWTLFLRHAQPFTVVYVIWLVLFYTNNFYNLTRVRDQFNIYFDLTRTLLVGTVIGVLVFYLLPAYDLTPKRLLVLDAGIFGVALALWRTWFVAIFRQVLPINRVAIIGISPGSLELGREILARPDSGYQLAILVGDGEQTLTAPSLPVGVRLFNNPEEFITSIQTLNINTIIIADHLANTNVLGDLFRLLPLQFKFSTTTSFYEELTSRVPVTQLTHGWFLSNLDETTKHTYELTKRFLDLIVSGFFLVVFAPILFLIGVLIKSDSHGPVFYRQTRLGQRGKVFWVWKLRTMVQNAESAGPQWSQSGDPRITRIGRFLRKTRLDEIPQLINVVRGEMSLVGPRPERPEFIEKLAIEIPFYQTRHLIAPGMTGWAQVKFTYGASVEDALAKLQYDIYYIKRRSFSLDISIWIRTILIMLGLRGR</sequence>
<comment type="subcellular location">
    <subcellularLocation>
        <location evidence="1">Membrane</location>
        <topology evidence="1">Multi-pass membrane protein</topology>
    </subcellularLocation>
</comment>
<comment type="similarity">
    <text evidence="2">Belongs to the bacterial sugar transferase family.</text>
</comment>
<keyword evidence="6 7" id="KW-0472">Membrane</keyword>
<keyword evidence="5 7" id="KW-1133">Transmembrane helix</keyword>
<evidence type="ECO:0000256" key="5">
    <source>
        <dbReference type="ARBA" id="ARBA00022989"/>
    </source>
</evidence>
<keyword evidence="3" id="KW-0808">Transferase</keyword>
<evidence type="ECO:0000256" key="4">
    <source>
        <dbReference type="ARBA" id="ARBA00022692"/>
    </source>
</evidence>
<comment type="caution">
    <text evidence="9">The sequence shown here is derived from an EMBL/GenBank/DDBJ whole genome shotgun (WGS) entry which is preliminary data.</text>
</comment>
<feature type="transmembrane region" description="Helical" evidence="7">
    <location>
        <begin position="55"/>
        <end position="72"/>
    </location>
</feature>
<dbReference type="PANTHER" id="PTHR30576">
    <property type="entry name" value="COLANIC BIOSYNTHESIS UDP-GLUCOSE LIPID CARRIER TRANSFERASE"/>
    <property type="match status" value="1"/>
</dbReference>
<dbReference type="GO" id="GO:0016020">
    <property type="term" value="C:membrane"/>
    <property type="evidence" value="ECO:0007669"/>
    <property type="project" value="UniProtKB-SubCell"/>
</dbReference>
<evidence type="ECO:0000259" key="8">
    <source>
        <dbReference type="Pfam" id="PF02397"/>
    </source>
</evidence>
<gene>
    <name evidence="9" type="ORF">A3K51_01480</name>
</gene>
<feature type="domain" description="Bacterial sugar transferase" evidence="8">
    <location>
        <begin position="279"/>
        <end position="461"/>
    </location>
</feature>
<evidence type="ECO:0000313" key="10">
    <source>
        <dbReference type="Proteomes" id="UP000178085"/>
    </source>
</evidence>
<evidence type="ECO:0000256" key="6">
    <source>
        <dbReference type="ARBA" id="ARBA00023136"/>
    </source>
</evidence>
<evidence type="ECO:0000256" key="7">
    <source>
        <dbReference type="SAM" id="Phobius"/>
    </source>
</evidence>
<dbReference type="InterPro" id="IPR003362">
    <property type="entry name" value="Bact_transf"/>
</dbReference>
<dbReference type="PANTHER" id="PTHR30576:SF0">
    <property type="entry name" value="UNDECAPRENYL-PHOSPHATE N-ACETYLGALACTOSAMINYL 1-PHOSPHATE TRANSFERASE-RELATED"/>
    <property type="match status" value="1"/>
</dbReference>
<evidence type="ECO:0000313" key="9">
    <source>
        <dbReference type="EMBL" id="OGB73507.1"/>
    </source>
</evidence>
<dbReference type="Proteomes" id="UP000178085">
    <property type="component" value="Unassembled WGS sequence"/>
</dbReference>
<protein>
    <recommendedName>
        <fullName evidence="8">Bacterial sugar transferase domain-containing protein</fullName>
    </recommendedName>
</protein>
<dbReference type="EMBL" id="METD01000001">
    <property type="protein sequence ID" value="OGB73507.1"/>
    <property type="molecule type" value="Genomic_DNA"/>
</dbReference>
<feature type="transmembrane region" description="Helical" evidence="7">
    <location>
        <begin position="12"/>
        <end position="35"/>
    </location>
</feature>
<evidence type="ECO:0000256" key="1">
    <source>
        <dbReference type="ARBA" id="ARBA00004141"/>
    </source>
</evidence>
<accession>A0A1F4NQE7</accession>
<proteinExistence type="inferred from homology"/>
<feature type="transmembrane region" description="Helical" evidence="7">
    <location>
        <begin position="84"/>
        <end position="105"/>
    </location>
</feature>
<evidence type="ECO:0000256" key="2">
    <source>
        <dbReference type="ARBA" id="ARBA00006464"/>
    </source>
</evidence>
<feature type="transmembrane region" description="Helical" evidence="7">
    <location>
        <begin position="281"/>
        <end position="305"/>
    </location>
</feature>
<dbReference type="InterPro" id="IPR017475">
    <property type="entry name" value="EPS_sugar_tfrase"/>
</dbReference>
<dbReference type="Pfam" id="PF02397">
    <property type="entry name" value="Bac_transf"/>
    <property type="match status" value="1"/>
</dbReference>
<evidence type="ECO:0000256" key="3">
    <source>
        <dbReference type="ARBA" id="ARBA00022679"/>
    </source>
</evidence>
<dbReference type="GO" id="GO:0016780">
    <property type="term" value="F:phosphotransferase activity, for other substituted phosphate groups"/>
    <property type="evidence" value="ECO:0007669"/>
    <property type="project" value="TreeGrafter"/>
</dbReference>
<reference evidence="9 10" key="1">
    <citation type="journal article" date="2016" name="Nat. Commun.">
        <title>Thousands of microbial genomes shed light on interconnected biogeochemical processes in an aquifer system.</title>
        <authorList>
            <person name="Anantharaman K."/>
            <person name="Brown C.T."/>
            <person name="Hug L.A."/>
            <person name="Sharon I."/>
            <person name="Castelle C.J."/>
            <person name="Probst A.J."/>
            <person name="Thomas B.C."/>
            <person name="Singh A."/>
            <person name="Wilkins M.J."/>
            <person name="Karaoz U."/>
            <person name="Brodie E.L."/>
            <person name="Williams K.H."/>
            <person name="Hubbard S.S."/>
            <person name="Banfield J.F."/>
        </authorList>
    </citation>
    <scope>NUCLEOTIDE SEQUENCE [LARGE SCALE GENOMIC DNA]</scope>
</reference>
<dbReference type="NCBIfam" id="TIGR03025">
    <property type="entry name" value="EPS_sugtrans"/>
    <property type="match status" value="1"/>
</dbReference>
<organism evidence="9 10">
    <name type="scientific">candidate division Kazan bacterium RIFCSPLOWO2_01_FULL_45_19</name>
    <dbReference type="NCBI Taxonomy" id="1798538"/>
    <lineage>
        <taxon>Bacteria</taxon>
        <taxon>Bacteria division Kazan-3B-28</taxon>
    </lineage>
</organism>